<gene>
    <name evidence="2" type="ORF">SAMN05216551_107135</name>
</gene>
<feature type="region of interest" description="Disordered" evidence="1">
    <location>
        <begin position="273"/>
        <end position="296"/>
    </location>
</feature>
<dbReference type="STRING" id="1770053.SAMN05216551_107135"/>
<evidence type="ECO:0000256" key="1">
    <source>
        <dbReference type="SAM" id="MobiDB-lite"/>
    </source>
</evidence>
<dbReference type="RefSeq" id="WP_091908929.1">
    <property type="nucleotide sequence ID" value="NZ_FNLO01000007.1"/>
</dbReference>
<evidence type="ECO:0000313" key="2">
    <source>
        <dbReference type="EMBL" id="SDV49183.1"/>
    </source>
</evidence>
<reference evidence="3" key="1">
    <citation type="submission" date="2016-09" db="EMBL/GenBank/DDBJ databases">
        <authorList>
            <person name="Varghese N."/>
            <person name="Submissions S."/>
        </authorList>
    </citation>
    <scope>NUCLEOTIDE SEQUENCE [LARGE SCALE GENOMIC DNA]</scope>
    <source>
        <strain evidence="3">JS23</strain>
    </source>
</reference>
<dbReference type="Proteomes" id="UP000243719">
    <property type="component" value="Unassembled WGS sequence"/>
</dbReference>
<dbReference type="OrthoDB" id="6576970at2"/>
<organism evidence="2 3">
    <name type="scientific">Chitinasiproducens palmae</name>
    <dbReference type="NCBI Taxonomy" id="1770053"/>
    <lineage>
        <taxon>Bacteria</taxon>
        <taxon>Pseudomonadati</taxon>
        <taxon>Pseudomonadota</taxon>
        <taxon>Betaproteobacteria</taxon>
        <taxon>Burkholderiales</taxon>
        <taxon>Burkholderiaceae</taxon>
        <taxon>Chitinasiproducens</taxon>
    </lineage>
</organism>
<dbReference type="AlphaFoldDB" id="A0A1H2PQR0"/>
<keyword evidence="3" id="KW-1185">Reference proteome</keyword>
<evidence type="ECO:0000313" key="3">
    <source>
        <dbReference type="Proteomes" id="UP000243719"/>
    </source>
</evidence>
<protein>
    <submittedName>
        <fullName evidence="2">Uncharacterized protein</fullName>
    </submittedName>
</protein>
<sequence length="838" mass="91742">MNPTCIEAVTRAAGRELRQSEIDEIDNRIRGTARRLAGEDPAAWRALPPDQRTLAAAQRAAQDLADEAAKRLERVHLQALKTHQTETRIAHTTADGTSRSAALVHDLEQTQGYIDAVKRDNLSHLMDLLDAVTSTEGASAGRRVAMILFDTDNPRMSRDLVHEIFGQADGSSGNQTAQRGARAWLDTIEGMRERFNQSGGDVGRLEYGYIPQPHDQIRILGRGGDAARDQWVSDTLPLLDRRRYLNEDGAPMNDQQVAAFLGEAWQTLSTGGLNRLEPGAGGVPGRGARATRGSESRQIHFRDADAYLSYMAQYGSGSMYDAMGAHIGGMSRNIGLVERYGPNPNTQMRLQFDLAARADGREVNDLGRSFGARPQSYWEVVNGNASTASNAQIAGIAMTARNIQTFGKLQSALLSSITDVHTLFVTTGFNKLPYFEAMRNVGRAAFSGETKDFLTMHGVIAESMAGDMNRWASDQIRNNWSGRLANSTMKLSLLTAWTDSLRRGFSLTMMGGLARLSRTDWGSLTQYDRWRMEHAGITEDDWSVVRQAQLTRFRDQDFLTPESIRASGHARADEVVTKVLHLITDESEYAVLNPDLATRVVTTGGGAQRGTIRGELARAVMQFKAFPISLISRHWRRMLNTPQGLEGAPILANRLAYGAAFMTSATALGAIVAQVQQLRDGKDPIDMTRPKFWLLAAAKGGGLGFAGDMLLQDPNDQFGSPGANFFKSMAGPLLGTAVGDVAYDMGIANAYKAAEGKKTDFGAKAVRTARSHIPFVNLWYTKQVFDHAVMHSLQENLSPGYLGRMEQKAAQDWGQQFYWRPGSGGPQRAPNLAAAMGQ</sequence>
<proteinExistence type="predicted"/>
<name>A0A1H2PQR0_9BURK</name>
<dbReference type="EMBL" id="FNLO01000007">
    <property type="protein sequence ID" value="SDV49183.1"/>
    <property type="molecule type" value="Genomic_DNA"/>
</dbReference>
<accession>A0A1H2PQR0</accession>